<dbReference type="Proteomes" id="UP001162162">
    <property type="component" value="Unassembled WGS sequence"/>
</dbReference>
<dbReference type="FunFam" id="1.10.340.70:FF:000001">
    <property type="entry name" value="Retrovirus-related Pol polyprotein from transposon gypsy-like Protein"/>
    <property type="match status" value="1"/>
</dbReference>
<feature type="non-terminal residue" evidence="4">
    <location>
        <position position="1"/>
    </location>
</feature>
<dbReference type="EMBL" id="JAPWTK010000689">
    <property type="protein sequence ID" value="KAJ8937076.1"/>
    <property type="molecule type" value="Genomic_DNA"/>
</dbReference>
<name>A0AAV8XEE7_9CUCU</name>
<gene>
    <name evidence="4" type="ORF">NQ318_009846</name>
</gene>
<proteinExistence type="predicted"/>
<dbReference type="GO" id="GO:0003964">
    <property type="term" value="F:RNA-directed DNA polymerase activity"/>
    <property type="evidence" value="ECO:0007669"/>
    <property type="project" value="UniProtKB-EC"/>
</dbReference>
<dbReference type="Pfam" id="PF17921">
    <property type="entry name" value="Integrase_H2C2"/>
    <property type="match status" value="1"/>
</dbReference>
<evidence type="ECO:0000313" key="4">
    <source>
        <dbReference type="EMBL" id="KAJ8937076.1"/>
    </source>
</evidence>
<dbReference type="InterPro" id="IPR041588">
    <property type="entry name" value="Integrase_H2C2"/>
</dbReference>
<evidence type="ECO:0000259" key="2">
    <source>
        <dbReference type="Pfam" id="PF17921"/>
    </source>
</evidence>
<feature type="domain" description="Integrase zinc-binding" evidence="2">
    <location>
        <begin position="86"/>
        <end position="127"/>
    </location>
</feature>
<dbReference type="AlphaFoldDB" id="A0AAV8XEE7"/>
<sequence length="245" mass="28492">ITAQPEYKWSPAAIRKDQLADKDLKPILEWKEAGTGTPLWPDVSDKSVARKSYWEQWHSLSVEDGILVRNWENSEGTEVKKQVLLPRSRVPEVLQEVHGGIGGGHLGTNTTLQKLRDRFYWANCRTDRHTDLDTYVGELERRMSAVHDHVRSRLQLESDRMKIRYDVRANSSGFQEGDLVCLYNPVRRKGRSPKLQNNWEGPFTLFCNFGDVVYRIQRNLRSKMKVVHLDRLTPYWGGTDRDDRS</sequence>
<dbReference type="InterPro" id="IPR050951">
    <property type="entry name" value="Retrovirus_Pol_polyprotein"/>
</dbReference>
<evidence type="ECO:0000259" key="3">
    <source>
        <dbReference type="Pfam" id="PF22938"/>
    </source>
</evidence>
<dbReference type="PANTHER" id="PTHR37984:SF15">
    <property type="entry name" value="INTEGRASE CATALYTIC DOMAIN-CONTAINING PROTEIN"/>
    <property type="match status" value="1"/>
</dbReference>
<dbReference type="PANTHER" id="PTHR37984">
    <property type="entry name" value="PROTEIN CBG26694"/>
    <property type="match status" value="1"/>
</dbReference>
<feature type="domain" description="Integrase p58-like C-terminal" evidence="3">
    <location>
        <begin position="201"/>
        <end position="234"/>
    </location>
</feature>
<accession>A0AAV8XEE7</accession>
<comment type="caution">
    <text evidence="4">The sequence shown here is derived from an EMBL/GenBank/DDBJ whole genome shotgun (WGS) entry which is preliminary data.</text>
</comment>
<evidence type="ECO:0000256" key="1">
    <source>
        <dbReference type="ARBA" id="ARBA00012493"/>
    </source>
</evidence>
<dbReference type="InterPro" id="IPR054465">
    <property type="entry name" value="Integrase_p58-like_C"/>
</dbReference>
<dbReference type="EC" id="2.7.7.49" evidence="1"/>
<dbReference type="Pfam" id="PF22938">
    <property type="entry name" value="Integrase_p58_C"/>
    <property type="match status" value="1"/>
</dbReference>
<protein>
    <recommendedName>
        <fullName evidence="1">RNA-directed DNA polymerase</fullName>
        <ecNumber evidence="1">2.7.7.49</ecNumber>
    </recommendedName>
</protein>
<evidence type="ECO:0000313" key="5">
    <source>
        <dbReference type="Proteomes" id="UP001162162"/>
    </source>
</evidence>
<reference evidence="4" key="1">
    <citation type="journal article" date="2023" name="Insect Mol. Biol.">
        <title>Genome sequencing provides insights into the evolution of gene families encoding plant cell wall-degrading enzymes in longhorned beetles.</title>
        <authorList>
            <person name="Shin N.R."/>
            <person name="Okamura Y."/>
            <person name="Kirsch R."/>
            <person name="Pauchet Y."/>
        </authorList>
    </citation>
    <scope>NUCLEOTIDE SEQUENCE</scope>
    <source>
        <strain evidence="4">AMC_N1</strain>
    </source>
</reference>
<keyword evidence="5" id="KW-1185">Reference proteome</keyword>
<organism evidence="4 5">
    <name type="scientific">Aromia moschata</name>
    <dbReference type="NCBI Taxonomy" id="1265417"/>
    <lineage>
        <taxon>Eukaryota</taxon>
        <taxon>Metazoa</taxon>
        <taxon>Ecdysozoa</taxon>
        <taxon>Arthropoda</taxon>
        <taxon>Hexapoda</taxon>
        <taxon>Insecta</taxon>
        <taxon>Pterygota</taxon>
        <taxon>Neoptera</taxon>
        <taxon>Endopterygota</taxon>
        <taxon>Coleoptera</taxon>
        <taxon>Polyphaga</taxon>
        <taxon>Cucujiformia</taxon>
        <taxon>Chrysomeloidea</taxon>
        <taxon>Cerambycidae</taxon>
        <taxon>Cerambycinae</taxon>
        <taxon>Callichromatini</taxon>
        <taxon>Aromia</taxon>
    </lineage>
</organism>
<dbReference type="Gene3D" id="1.10.340.70">
    <property type="match status" value="1"/>
</dbReference>